<feature type="region of interest" description="Disordered" evidence="6">
    <location>
        <begin position="115"/>
        <end position="152"/>
    </location>
</feature>
<dbReference type="GO" id="GO:0033617">
    <property type="term" value="P:mitochondrial respiratory chain complex IV assembly"/>
    <property type="evidence" value="ECO:0007669"/>
    <property type="project" value="TreeGrafter"/>
</dbReference>
<comment type="subcellular location">
    <subcellularLocation>
        <location evidence="1">Cytoplasm</location>
    </subcellularLocation>
</comment>
<dbReference type="OrthoDB" id="268594at2759"/>
<keyword evidence="3" id="KW-1015">Disulfide bond</keyword>
<evidence type="ECO:0000256" key="4">
    <source>
        <dbReference type="ARBA" id="ARBA00037279"/>
    </source>
</evidence>
<sequence length="152" mass="16639">MSQLGGPGSRQANAKPIPLTYGDLDLSRPQRGSFPLDHDGELRNVCPNPPNIEVLGLLIRNRSGECKHVIATYLECIKKVRGVNDSECRDLAKSYLACRMDRNLMAKDEFKNLGFDNGPKPANDPNGLTLGHGQAKGSGNKDKDAKPGELRW</sequence>
<name>A0A135U7W8_9PEZI</name>
<dbReference type="PROSITE" id="PS51808">
    <property type="entry name" value="CHCH"/>
    <property type="match status" value="1"/>
</dbReference>
<comment type="similarity">
    <text evidence="5">Belongs to the COX19 family.</text>
</comment>
<evidence type="ECO:0000313" key="7">
    <source>
        <dbReference type="EMBL" id="KXH56500.1"/>
    </source>
</evidence>
<dbReference type="STRING" id="1209931.A0A135U7W8"/>
<keyword evidence="8" id="KW-1185">Reference proteome</keyword>
<feature type="compositionally biased region" description="Basic and acidic residues" evidence="6">
    <location>
        <begin position="139"/>
        <end position="152"/>
    </location>
</feature>
<dbReference type="PANTHER" id="PTHR21107:SF2">
    <property type="entry name" value="CYTOCHROME C OXIDASE ASSEMBLY PROTEIN COX19"/>
    <property type="match status" value="1"/>
</dbReference>
<dbReference type="EMBL" id="JFFI01001654">
    <property type="protein sequence ID" value="KXH56500.1"/>
    <property type="molecule type" value="Genomic_DNA"/>
</dbReference>
<organism evidence="7 8">
    <name type="scientific">Colletotrichum salicis</name>
    <dbReference type="NCBI Taxonomy" id="1209931"/>
    <lineage>
        <taxon>Eukaryota</taxon>
        <taxon>Fungi</taxon>
        <taxon>Dikarya</taxon>
        <taxon>Ascomycota</taxon>
        <taxon>Pezizomycotina</taxon>
        <taxon>Sordariomycetes</taxon>
        <taxon>Hypocreomycetidae</taxon>
        <taxon>Glomerellales</taxon>
        <taxon>Glomerellaceae</taxon>
        <taxon>Colletotrichum</taxon>
        <taxon>Colletotrichum acutatum species complex</taxon>
    </lineage>
</organism>
<dbReference type="Proteomes" id="UP000070121">
    <property type="component" value="Unassembled WGS sequence"/>
</dbReference>
<feature type="region of interest" description="Disordered" evidence="6">
    <location>
        <begin position="1"/>
        <end position="22"/>
    </location>
</feature>
<evidence type="ECO:0000313" key="8">
    <source>
        <dbReference type="Proteomes" id="UP000070121"/>
    </source>
</evidence>
<evidence type="ECO:0000256" key="3">
    <source>
        <dbReference type="ARBA" id="ARBA00023157"/>
    </source>
</evidence>
<gene>
    <name evidence="7" type="ORF">CSAL01_11182</name>
</gene>
<proteinExistence type="inferred from homology"/>
<protein>
    <submittedName>
        <fullName evidence="7">CHCH domain-containing protein</fullName>
    </submittedName>
</protein>
<evidence type="ECO:0000256" key="1">
    <source>
        <dbReference type="ARBA" id="ARBA00004496"/>
    </source>
</evidence>
<evidence type="ECO:0000256" key="5">
    <source>
        <dbReference type="ARBA" id="ARBA00038223"/>
    </source>
</evidence>
<dbReference type="GO" id="GO:0005758">
    <property type="term" value="C:mitochondrial intermembrane space"/>
    <property type="evidence" value="ECO:0007669"/>
    <property type="project" value="TreeGrafter"/>
</dbReference>
<dbReference type="PANTHER" id="PTHR21107">
    <property type="entry name" value="CYTOCHROME C OXIDASE ASSEMBLY PROTEIN COX19"/>
    <property type="match status" value="1"/>
</dbReference>
<dbReference type="AlphaFoldDB" id="A0A135U7W8"/>
<accession>A0A135U7W8</accession>
<comment type="caution">
    <text evidence="7">The sequence shown here is derived from an EMBL/GenBank/DDBJ whole genome shotgun (WGS) entry which is preliminary data.</text>
</comment>
<evidence type="ECO:0000256" key="2">
    <source>
        <dbReference type="ARBA" id="ARBA00022490"/>
    </source>
</evidence>
<reference evidence="7 8" key="1">
    <citation type="submission" date="2014-02" db="EMBL/GenBank/DDBJ databases">
        <title>The genome sequence of Colletotrichum salicis CBS 607.94.</title>
        <authorList>
            <person name="Baroncelli R."/>
            <person name="Thon M.R."/>
        </authorList>
    </citation>
    <scope>NUCLEOTIDE SEQUENCE [LARGE SCALE GENOMIC DNA]</scope>
    <source>
        <strain evidence="7 8">CBS 607.94</strain>
    </source>
</reference>
<comment type="function">
    <text evidence="4">Required for the assembly of mitochondrial cytochrome c oxidase.</text>
</comment>
<dbReference type="InterPro" id="IPR051383">
    <property type="entry name" value="COX19"/>
</dbReference>
<keyword evidence="2" id="KW-0963">Cytoplasm</keyword>
<evidence type="ECO:0000256" key="6">
    <source>
        <dbReference type="SAM" id="MobiDB-lite"/>
    </source>
</evidence>